<proteinExistence type="predicted"/>
<gene>
    <name evidence="2" type="ORF">CES85_4596</name>
</gene>
<feature type="transmembrane region" description="Helical" evidence="1">
    <location>
        <begin position="100"/>
        <end position="124"/>
    </location>
</feature>
<sequence>MIRILFLLLGREIIQRHWRTLLVISALWIIGGALIVIDALDGKTVLPARIFGYFLLPEAALCLFAAIASRGTARRMRIVQGVALLGVSILIISSTPASNFALAVLFGLCFLIDGIVRIGSAWVVRYPRWKVGMVGGIVEVLLAIATLQPWPTWYEGTVGTNVGAVLILTGVGLLSIAFRIKRLGADASLTSILSRNPFNQRAAKLYRKRSARNRKKLIVHVWTPTGTAMTSLRQRAINRYIAAVDSNGVISTGHAALEMAPDIYISHYPAAEIDRNPDEFSRTLRATADNNVVGRFLPSYEVESGEWCPSTVQVEINNIDATRLKTFWKHYRSNDTYNLTNRNCSSAVADALDAALEGVYREHRWPVFKALQAIVFPELWAAGLMRKRAESMAWTPGLVLDYARALSALVDSNGRPTTKQSFRLVKKYSPRKSKATIS</sequence>
<dbReference type="PANTHER" id="PTHR34989">
    <property type="entry name" value="PROTEIN HDED"/>
    <property type="match status" value="1"/>
</dbReference>
<feature type="transmembrane region" description="Helical" evidence="1">
    <location>
        <begin position="131"/>
        <end position="150"/>
    </location>
</feature>
<dbReference type="PANTHER" id="PTHR34989:SF1">
    <property type="entry name" value="PROTEIN HDED"/>
    <property type="match status" value="1"/>
</dbReference>
<feature type="transmembrane region" description="Helical" evidence="1">
    <location>
        <begin position="78"/>
        <end position="94"/>
    </location>
</feature>
<reference evidence="2 3" key="1">
    <citation type="submission" date="2017-07" db="EMBL/GenBank/DDBJ databases">
        <title>Phylogenetic study on the rhizospheric bacterium Ochrobactrum sp. A44.</title>
        <authorList>
            <person name="Krzyzanowska D.M."/>
            <person name="Ossowicki A."/>
            <person name="Rajewska M."/>
            <person name="Maciag T."/>
            <person name="Kaczynski Z."/>
            <person name="Czerwicka M."/>
            <person name="Jafra S."/>
        </authorList>
    </citation>
    <scope>NUCLEOTIDE SEQUENCE [LARGE SCALE GENOMIC DNA]</scope>
    <source>
        <strain evidence="2 3">A44</strain>
    </source>
</reference>
<evidence type="ECO:0000313" key="3">
    <source>
        <dbReference type="Proteomes" id="UP000215256"/>
    </source>
</evidence>
<organism evidence="2 3">
    <name type="scientific">Ochrobactrum quorumnocens</name>
    <dbReference type="NCBI Taxonomy" id="271865"/>
    <lineage>
        <taxon>Bacteria</taxon>
        <taxon>Pseudomonadati</taxon>
        <taxon>Pseudomonadota</taxon>
        <taxon>Alphaproteobacteria</taxon>
        <taxon>Hyphomicrobiales</taxon>
        <taxon>Brucellaceae</taxon>
        <taxon>Brucella/Ochrobactrum group</taxon>
        <taxon>Ochrobactrum</taxon>
    </lineage>
</organism>
<evidence type="ECO:0000313" key="2">
    <source>
        <dbReference type="EMBL" id="ASV83813.1"/>
    </source>
</evidence>
<accession>A0A248UAK3</accession>
<dbReference type="EMBL" id="CP022603">
    <property type="protein sequence ID" value="ASV83813.1"/>
    <property type="molecule type" value="Genomic_DNA"/>
</dbReference>
<feature type="transmembrane region" description="Helical" evidence="1">
    <location>
        <begin position="46"/>
        <end position="66"/>
    </location>
</feature>
<dbReference type="GO" id="GO:0005886">
    <property type="term" value="C:plasma membrane"/>
    <property type="evidence" value="ECO:0007669"/>
    <property type="project" value="TreeGrafter"/>
</dbReference>
<dbReference type="InterPro" id="IPR052712">
    <property type="entry name" value="Acid_resist_chaperone_HdeD"/>
</dbReference>
<feature type="transmembrane region" description="Helical" evidence="1">
    <location>
        <begin position="162"/>
        <end position="180"/>
    </location>
</feature>
<dbReference type="Proteomes" id="UP000215256">
    <property type="component" value="Chromosome 2"/>
</dbReference>
<feature type="transmembrane region" description="Helical" evidence="1">
    <location>
        <begin position="21"/>
        <end position="40"/>
    </location>
</feature>
<evidence type="ECO:0000256" key="1">
    <source>
        <dbReference type="SAM" id="Phobius"/>
    </source>
</evidence>
<keyword evidence="1" id="KW-1133">Transmembrane helix</keyword>
<dbReference type="KEGG" id="och:CES85_4596"/>
<keyword evidence="1" id="KW-0472">Membrane</keyword>
<dbReference type="AlphaFoldDB" id="A0A248UAK3"/>
<name>A0A248UAK3_9HYPH</name>
<dbReference type="RefSeq" id="WP_244923216.1">
    <property type="nucleotide sequence ID" value="NZ_CP022603.1"/>
</dbReference>
<keyword evidence="1" id="KW-0812">Transmembrane</keyword>
<protein>
    <submittedName>
        <fullName evidence="2">Putative membrane protein</fullName>
    </submittedName>
</protein>